<dbReference type="Proteomes" id="UP000785679">
    <property type="component" value="Unassembled WGS sequence"/>
</dbReference>
<accession>A0A8J8T729</accession>
<keyword evidence="2" id="KW-1185">Reference proteome</keyword>
<organism evidence="1 2">
    <name type="scientific">Halteria grandinella</name>
    <dbReference type="NCBI Taxonomy" id="5974"/>
    <lineage>
        <taxon>Eukaryota</taxon>
        <taxon>Sar</taxon>
        <taxon>Alveolata</taxon>
        <taxon>Ciliophora</taxon>
        <taxon>Intramacronucleata</taxon>
        <taxon>Spirotrichea</taxon>
        <taxon>Stichotrichia</taxon>
        <taxon>Sporadotrichida</taxon>
        <taxon>Halteriidae</taxon>
        <taxon>Halteria</taxon>
    </lineage>
</organism>
<evidence type="ECO:0000313" key="2">
    <source>
        <dbReference type="Proteomes" id="UP000785679"/>
    </source>
</evidence>
<dbReference type="EMBL" id="RRYP01003523">
    <property type="protein sequence ID" value="TNV83733.1"/>
    <property type="molecule type" value="Genomic_DNA"/>
</dbReference>
<name>A0A8J8T729_HALGN</name>
<gene>
    <name evidence="1" type="ORF">FGO68_gene8286</name>
</gene>
<protein>
    <submittedName>
        <fullName evidence="1">Uncharacterized protein</fullName>
    </submittedName>
</protein>
<comment type="caution">
    <text evidence="1">The sequence shown here is derived from an EMBL/GenBank/DDBJ whole genome shotgun (WGS) entry which is preliminary data.</text>
</comment>
<sequence>MPFLNSLYIQIKEIENSEDCSKEKKKWNQECESAIAQISQILIDRDGFKQIRFCVPKSFLDIDSQFERNCQRYDMTLTFAQLLMKQSENIQNLKLRNFTLSDQLELIKNVVHSKQLKELAFTLPGATISSEVIDKTKAKLQRGYPAYSEEESTFEGRTFETMFLKHLDLVRSLKQLEKVKVENTKCSRSKWDFYALCIPALQALKEIDVSSSDKKGDSRDNASYKGWTDARKLLKAISESNSIQKLYCNIVIPTIEITNFLKAKSYPIYFEDRGKKYGFHEFMELHKATSHMHYLNVKILGMEGPTIGDKKKTVPENVMVQALLAVKQGM</sequence>
<dbReference type="AlphaFoldDB" id="A0A8J8T729"/>
<proteinExistence type="predicted"/>
<evidence type="ECO:0000313" key="1">
    <source>
        <dbReference type="EMBL" id="TNV83733.1"/>
    </source>
</evidence>
<reference evidence="1" key="1">
    <citation type="submission" date="2019-06" db="EMBL/GenBank/DDBJ databases">
        <authorList>
            <person name="Zheng W."/>
        </authorList>
    </citation>
    <scope>NUCLEOTIDE SEQUENCE</scope>
    <source>
        <strain evidence="1">QDHG01</strain>
    </source>
</reference>